<keyword evidence="3 6" id="KW-0238">DNA-binding</keyword>
<dbReference type="PROSITE" id="PS50252">
    <property type="entry name" value="TBOX_3"/>
    <property type="match status" value="1"/>
</dbReference>
<feature type="compositionally biased region" description="Polar residues" evidence="8">
    <location>
        <begin position="1828"/>
        <end position="1865"/>
    </location>
</feature>
<dbReference type="SUPFAM" id="SSF47459">
    <property type="entry name" value="HLH, helix-loop-helix DNA-binding domain"/>
    <property type="match status" value="1"/>
</dbReference>
<dbReference type="Proteomes" id="UP001279410">
    <property type="component" value="Unassembled WGS sequence"/>
</dbReference>
<evidence type="ECO:0000256" key="6">
    <source>
        <dbReference type="PROSITE-ProRule" id="PRU00201"/>
    </source>
</evidence>
<dbReference type="InterPro" id="IPR001699">
    <property type="entry name" value="TF_T-box"/>
</dbReference>
<evidence type="ECO:0000313" key="11">
    <source>
        <dbReference type="EMBL" id="GLD59659.1"/>
    </source>
</evidence>
<dbReference type="Pfam" id="PF16059">
    <property type="entry name" value="MGA_dom"/>
    <property type="match status" value="1"/>
</dbReference>
<dbReference type="GO" id="GO:0046983">
    <property type="term" value="F:protein dimerization activity"/>
    <property type="evidence" value="ECO:0007669"/>
    <property type="project" value="InterPro"/>
</dbReference>
<evidence type="ECO:0000256" key="4">
    <source>
        <dbReference type="ARBA" id="ARBA00023163"/>
    </source>
</evidence>
<dbReference type="PROSITE" id="PS50888">
    <property type="entry name" value="BHLH"/>
    <property type="match status" value="1"/>
</dbReference>
<dbReference type="GO" id="GO:0000981">
    <property type="term" value="F:DNA-binding transcription factor activity, RNA polymerase II-specific"/>
    <property type="evidence" value="ECO:0007669"/>
    <property type="project" value="TreeGrafter"/>
</dbReference>
<feature type="compositionally biased region" description="Basic and acidic residues" evidence="8">
    <location>
        <begin position="157"/>
        <end position="174"/>
    </location>
</feature>
<feature type="compositionally biased region" description="Low complexity" evidence="8">
    <location>
        <begin position="833"/>
        <end position="852"/>
    </location>
</feature>
<feature type="region of interest" description="Disordered" evidence="8">
    <location>
        <begin position="1516"/>
        <end position="1535"/>
    </location>
</feature>
<feature type="compositionally biased region" description="Basic and acidic residues" evidence="8">
    <location>
        <begin position="2066"/>
        <end position="2087"/>
    </location>
</feature>
<organism evidence="11 12">
    <name type="scientific">Lates japonicus</name>
    <name type="common">Japanese lates</name>
    <dbReference type="NCBI Taxonomy" id="270547"/>
    <lineage>
        <taxon>Eukaryota</taxon>
        <taxon>Metazoa</taxon>
        <taxon>Chordata</taxon>
        <taxon>Craniata</taxon>
        <taxon>Vertebrata</taxon>
        <taxon>Euteleostomi</taxon>
        <taxon>Actinopterygii</taxon>
        <taxon>Neopterygii</taxon>
        <taxon>Teleostei</taxon>
        <taxon>Neoteleostei</taxon>
        <taxon>Acanthomorphata</taxon>
        <taxon>Carangaria</taxon>
        <taxon>Carangaria incertae sedis</taxon>
        <taxon>Centropomidae</taxon>
        <taxon>Lates</taxon>
    </lineage>
</organism>
<feature type="compositionally biased region" description="Basic and acidic residues" evidence="8">
    <location>
        <begin position="465"/>
        <end position="475"/>
    </location>
</feature>
<dbReference type="GO" id="GO:0001708">
    <property type="term" value="P:cell fate specification"/>
    <property type="evidence" value="ECO:0007669"/>
    <property type="project" value="TreeGrafter"/>
</dbReference>
<feature type="region of interest" description="Disordered" evidence="8">
    <location>
        <begin position="1758"/>
        <end position="1872"/>
    </location>
</feature>
<gene>
    <name evidence="11" type="ORF">AKAME5_001164200</name>
</gene>
<proteinExistence type="predicted"/>
<feature type="compositionally biased region" description="Basic and acidic residues" evidence="8">
    <location>
        <begin position="2043"/>
        <end position="2057"/>
    </location>
</feature>
<dbReference type="PRINTS" id="PR00937">
    <property type="entry name" value="TBOX"/>
</dbReference>
<feature type="domain" description="BHLH" evidence="10">
    <location>
        <begin position="1597"/>
        <end position="1646"/>
    </location>
</feature>
<dbReference type="InterPro" id="IPR011598">
    <property type="entry name" value="bHLH_dom"/>
</dbReference>
<protein>
    <submittedName>
        <fullName evidence="11">MAX gene-associated protein isoform X2</fullName>
    </submittedName>
</protein>
<dbReference type="GO" id="GO:0045893">
    <property type="term" value="P:positive regulation of DNA-templated transcription"/>
    <property type="evidence" value="ECO:0007669"/>
    <property type="project" value="InterPro"/>
</dbReference>
<feature type="compositionally biased region" description="Basic residues" evidence="8">
    <location>
        <begin position="2100"/>
        <end position="2115"/>
    </location>
</feature>
<feature type="region of interest" description="Disordered" evidence="8">
    <location>
        <begin position="444"/>
        <end position="490"/>
    </location>
</feature>
<dbReference type="InterPro" id="IPR008967">
    <property type="entry name" value="p53-like_TF_DNA-bd_sf"/>
</dbReference>
<dbReference type="Pfam" id="PF00907">
    <property type="entry name" value="T-box"/>
    <property type="match status" value="1"/>
</dbReference>
<dbReference type="InterPro" id="IPR046360">
    <property type="entry name" value="T-box_DNA-bd"/>
</dbReference>
<evidence type="ECO:0000256" key="8">
    <source>
        <dbReference type="SAM" id="MobiDB-lite"/>
    </source>
</evidence>
<feature type="region of interest" description="Disordered" evidence="8">
    <location>
        <begin position="1237"/>
        <end position="1273"/>
    </location>
</feature>
<feature type="compositionally biased region" description="Low complexity" evidence="8">
    <location>
        <begin position="554"/>
        <end position="565"/>
    </location>
</feature>
<feature type="region of interest" description="Disordered" evidence="8">
    <location>
        <begin position="20"/>
        <end position="50"/>
    </location>
</feature>
<feature type="compositionally biased region" description="Polar residues" evidence="8">
    <location>
        <begin position="481"/>
        <end position="490"/>
    </location>
</feature>
<dbReference type="CDD" id="cd20195">
    <property type="entry name" value="T-box_MGA-like"/>
    <property type="match status" value="1"/>
</dbReference>
<dbReference type="InterPro" id="IPR036638">
    <property type="entry name" value="HLH_DNA-bd_sf"/>
</dbReference>
<keyword evidence="5 6" id="KW-0539">Nucleus</keyword>
<evidence type="ECO:0000256" key="1">
    <source>
        <dbReference type="ARBA" id="ARBA00022473"/>
    </source>
</evidence>
<dbReference type="EMBL" id="BRZM01000038">
    <property type="protein sequence ID" value="GLD59659.1"/>
    <property type="molecule type" value="Genomic_DNA"/>
</dbReference>
<dbReference type="SMART" id="SM00384">
    <property type="entry name" value="AT_hook"/>
    <property type="match status" value="2"/>
</dbReference>
<evidence type="ECO:0000256" key="5">
    <source>
        <dbReference type="ARBA" id="ARBA00023242"/>
    </source>
</evidence>
<feature type="region of interest" description="Disordered" evidence="8">
    <location>
        <begin position="1579"/>
        <end position="1602"/>
    </location>
</feature>
<accession>A0AAD3MUS3</accession>
<keyword evidence="2" id="KW-0805">Transcription regulation</keyword>
<feature type="region of interest" description="Disordered" evidence="8">
    <location>
        <begin position="146"/>
        <end position="226"/>
    </location>
</feature>
<dbReference type="Gene3D" id="2.60.40.820">
    <property type="entry name" value="Transcription factor, T-box"/>
    <property type="match status" value="1"/>
</dbReference>
<feature type="region of interest" description="Disordered" evidence="8">
    <location>
        <begin position="1910"/>
        <end position="1958"/>
    </location>
</feature>
<dbReference type="SMART" id="SM00425">
    <property type="entry name" value="TBOX"/>
    <property type="match status" value="1"/>
</dbReference>
<dbReference type="Gene3D" id="4.10.280.10">
    <property type="entry name" value="Helix-loop-helix DNA-binding domain"/>
    <property type="match status" value="1"/>
</dbReference>
<comment type="subcellular location">
    <subcellularLocation>
        <location evidence="6">Nucleus</location>
    </subcellularLocation>
</comment>
<dbReference type="GO" id="GO:0000978">
    <property type="term" value="F:RNA polymerase II cis-regulatory region sequence-specific DNA binding"/>
    <property type="evidence" value="ECO:0007669"/>
    <property type="project" value="InterPro"/>
</dbReference>
<dbReference type="PANTHER" id="PTHR11267:SF104">
    <property type="entry name" value="T-BOX TRANSCRIPTION FACTOR TBX1"/>
    <property type="match status" value="1"/>
</dbReference>
<dbReference type="InterPro" id="IPR036960">
    <property type="entry name" value="T-box_sf"/>
</dbReference>
<sequence length="2201" mass="242759">RRNYTSETFSRKLAESCPYRRADSARGGNKRKKKNLRDGGLPLPSRWRPGNHAPLKGGDIVHALWLHCVHARVGRYEHTGVALGLHLPVCVHVRGIQRGPFNGDDDVQQLEFYRERYYCVAAVGHEVFNRRWKPCLQLGDNRQAIGQSHQSGLPDRSPLHEGKVHFSQSEHEKYSNVSNEVERQQPLVMPATDPELTSMEDPRAVEDEKGSLTNDPSSASPTTIPASTIPFPTTVTNFTGVSVTLENNSVWKQFYSCGTEMILTKQGRRMFPYCRYRLAGLDPERQYSLVLSIVPSDKYRYRWSTSKWEVTGPAEHQAQGLIRAFSHHYSPCKGSEWMGGLVSFYKLKLTNNPQDQEGHIVLHSMHRYIPRLHVIPVPDGVTPTPDQPVIMGPESMTFTFPQTEFMAVTTYQNFRITQLKINHNPFAKGFREDGNNPRLNRVTTATTEAEPAVKTNTPSSVLKQNESKEGAVDLSKKHHTNSTSPSNTKGTRLVLKPIMSTPGSKDEPYVPCIRGKHALGELVLVQKQALVEAQEENHAVSVTPKMRQGFKVMTSSTSTPRSSPGSHKRRKKINRRWANSRGREWKTTAAAASPTVVHSPSLTVALQPELDDVEGLLFVSFTSKEALDVHVRNKPANSSTSVSPVSLTTQKQLNQTVEVIPETDEEKITRLEVILLQDLRVLKHRQVIHPVLQEVGLKLSSLDPTKSIDLQYLGVRLPLPPRNLPEQDNAMALSLSGLQKNLSAFCSDMLDEYLESEAQQISERAAAFSTNPEGSVAYQLPAKSSSYVKTLDSVLKHRNAASKAPVGANRPCPLSHKPLLYSALTSPAPPLASPATPVDAGAQSMQQSTSSHTQLGALKTVGANAASGSSYSSAVSLGSLTSHPGVSQKPTVSFWQNQGMAYRPPGLTKFQLKLLQMENEALNQGVSRTQLTPDRLSVALSVILTKKTLPGQVLKVASCPKPKSGGPECGEEFCRLGCVCVSLHNLNRGTLHCRRPECMFGCACFKRKITKQVTEGESEHQIQPVYSMTNMEHAIQPHPGSHANKLWNRNIHDVDPEPLFVPKSPELVPAKALKRSSVLRPTQLMREEDKDPVYRYLESMMTCARVREFNSKPPPEVTIEPKILDTSTANSITKVQRATTEDLPRFYHRTVKPLKNAAKTCQESTANETGARKQIQIQSLCQWEKDQKMVLDALCRRMNQNRMSQRFCIGPYRICPVAKIFMQKPSGSTVTYRVHISKPSQPSDNEDDEFDDSDEEKLANKSFDGNMDTQDEDGHTEELDMQFGVTPFLSGVLPAGRLRARTKPVGCQAYGLIQVNGKSYNQARLLLGNMGSLHPANRLAAYVTGRLHALADSQKPDPAQKNNTPGTLHIKAAGTVVPQIITARRTTDLKTSAQPPVQLQPDSWRKGSFTLPQHSQSILKPVQSFVSSQVSSVCPFQNSSTSSPVSLTVSPSLKTPSFLGQSGTYSFRICPPTNQGTRDQNLPGVALPGGFTLIQLPKPRADGAAQRSETVNTTKMADGMSSDSDYCGEGDEDEEPVDIETVEETRQGMAIAKMREAAMKASQELVIRDSSDDFGSARELNIQDQLDNEHDESKKKKRRKNHIVIERQRRSEQRNLFDKLQVLLQSDPKAPRLRLLSLALTEIQDLVETSKCLEEEKNRLIQMQADYVKELSVLSGRSEMLIKHKLKDICKKQKMREMMIKWRPFSHLLQSRAALLQTSEPDVHSAPSQTNPHTVAAQNNVHQIIPLLLQPNLHRAQSSVNTPIPTSLPTSPSVPEAVSSPNQAEVTAAPSQVENQPGELMASVQVSQHQSKSEDQQEAPAALADQGTVPNSQSQVPSVPATLQVTAAQDVASTTSSSHNSQNPSVCPPQPFTLPLIRSKTGRLILPSSLKPIGQGFYTLMVMKAKKKGEEGEVSTAANTQPSDVGSKKQEKSCSASDHPSDSGSSRIMEEDKTTTSSTVPLAELTFLNKSIYVPSVALQAMENSQEGGKAAGLNKTLPAACLSFNHSRQIPTSVKAEPNPNPPVVRRPRGRPRKNPVLPVSENKKCNVVDKTRESVSESETSILVEERQSEKKSLKVIKTRAEDTPGRVSDVADNPVPVKRRRGRPPKKKKSAHPWRPGAQEGSSPSKSNEDSPVILTFHYKSPDTKPKASPATAASPGEVNALRPLTRGSLGKDFPSAKKRSWIDIEKELEPELESESE</sequence>
<keyword evidence="4" id="KW-0804">Transcription</keyword>
<evidence type="ECO:0000256" key="7">
    <source>
        <dbReference type="SAM" id="Coils"/>
    </source>
</evidence>
<feature type="compositionally biased region" description="Polar residues" evidence="8">
    <location>
        <begin position="1779"/>
        <end position="1795"/>
    </location>
</feature>
<name>A0AAD3MUS3_LATJO</name>
<reference evidence="11" key="1">
    <citation type="submission" date="2022-08" db="EMBL/GenBank/DDBJ databases">
        <title>Genome sequencing of akame (Lates japonicus).</title>
        <authorList>
            <person name="Hashiguchi Y."/>
            <person name="Takahashi H."/>
        </authorList>
    </citation>
    <scope>NUCLEOTIDE SEQUENCE</scope>
    <source>
        <strain evidence="11">Kochi</strain>
    </source>
</reference>
<evidence type="ECO:0000259" key="10">
    <source>
        <dbReference type="PROSITE" id="PS50888"/>
    </source>
</evidence>
<dbReference type="InterPro" id="IPR017956">
    <property type="entry name" value="AT_hook_DNA-bd_motif"/>
</dbReference>
<evidence type="ECO:0000256" key="3">
    <source>
        <dbReference type="ARBA" id="ARBA00023125"/>
    </source>
</evidence>
<feature type="coiled-coil region" evidence="7">
    <location>
        <begin position="1636"/>
        <end position="1663"/>
    </location>
</feature>
<keyword evidence="1" id="KW-0217">Developmental protein</keyword>
<feature type="compositionally biased region" description="Low complexity" evidence="8">
    <location>
        <begin position="1762"/>
        <end position="1775"/>
    </location>
</feature>
<evidence type="ECO:0000313" key="12">
    <source>
        <dbReference type="Proteomes" id="UP001279410"/>
    </source>
</evidence>
<dbReference type="SUPFAM" id="SSF49417">
    <property type="entry name" value="p53-like transcription factors"/>
    <property type="match status" value="1"/>
</dbReference>
<dbReference type="Pfam" id="PF00010">
    <property type="entry name" value="HLH"/>
    <property type="match status" value="1"/>
</dbReference>
<keyword evidence="7" id="KW-0175">Coiled coil</keyword>
<comment type="caution">
    <text evidence="11">The sequence shown here is derived from an EMBL/GenBank/DDBJ whole genome shotgun (WGS) entry which is preliminary data.</text>
</comment>
<dbReference type="PANTHER" id="PTHR11267">
    <property type="entry name" value="T-BOX PROTEIN-RELATED"/>
    <property type="match status" value="1"/>
</dbReference>
<feature type="domain" description="T-box" evidence="9">
    <location>
        <begin position="245"/>
        <end position="432"/>
    </location>
</feature>
<dbReference type="CDD" id="cd19682">
    <property type="entry name" value="bHLHzip_MGA_like"/>
    <property type="match status" value="1"/>
</dbReference>
<comment type="caution">
    <text evidence="6">Lacks conserved residue(s) required for the propagation of feature annotation.</text>
</comment>
<feature type="compositionally biased region" description="Basic and acidic residues" evidence="8">
    <location>
        <begin position="200"/>
        <end position="210"/>
    </location>
</feature>
<keyword evidence="12" id="KW-1185">Reference proteome</keyword>
<dbReference type="GO" id="GO:0005634">
    <property type="term" value="C:nucleus"/>
    <property type="evidence" value="ECO:0007669"/>
    <property type="project" value="UniProtKB-SubCell"/>
</dbReference>
<feature type="compositionally biased region" description="Low complexity" evidence="8">
    <location>
        <begin position="2150"/>
        <end position="2159"/>
    </location>
</feature>
<feature type="region of interest" description="Disordered" evidence="8">
    <location>
        <begin position="830"/>
        <end position="852"/>
    </location>
</feature>
<feature type="compositionally biased region" description="Acidic residues" evidence="8">
    <location>
        <begin position="1244"/>
        <end position="1255"/>
    </location>
</feature>
<feature type="compositionally biased region" description="Polar residues" evidence="8">
    <location>
        <begin position="454"/>
        <end position="464"/>
    </location>
</feature>
<feature type="compositionally biased region" description="Low complexity" evidence="8">
    <location>
        <begin position="216"/>
        <end position="226"/>
    </location>
</feature>
<evidence type="ECO:0000259" key="9">
    <source>
        <dbReference type="PROSITE" id="PS50252"/>
    </source>
</evidence>
<feature type="compositionally biased region" description="Low complexity" evidence="8">
    <location>
        <begin position="1933"/>
        <end position="1946"/>
    </location>
</feature>
<feature type="region of interest" description="Disordered" evidence="8">
    <location>
        <begin position="2011"/>
        <end position="2183"/>
    </location>
</feature>
<feature type="compositionally biased region" description="Acidic residues" evidence="8">
    <location>
        <begin position="1526"/>
        <end position="1535"/>
    </location>
</feature>
<dbReference type="InterPro" id="IPR032060">
    <property type="entry name" value="MGA_dom"/>
</dbReference>
<feature type="region of interest" description="Disordered" evidence="8">
    <location>
        <begin position="551"/>
        <end position="585"/>
    </location>
</feature>
<feature type="compositionally biased region" description="Basic residues" evidence="8">
    <location>
        <begin position="566"/>
        <end position="575"/>
    </location>
</feature>
<dbReference type="GO" id="GO:0000785">
    <property type="term" value="C:chromatin"/>
    <property type="evidence" value="ECO:0007669"/>
    <property type="project" value="TreeGrafter"/>
</dbReference>
<feature type="non-terminal residue" evidence="11">
    <location>
        <position position="2201"/>
    </location>
</feature>
<evidence type="ECO:0000256" key="2">
    <source>
        <dbReference type="ARBA" id="ARBA00023015"/>
    </source>
</evidence>